<dbReference type="RefSeq" id="WP_311385284.1">
    <property type="nucleotide sequence ID" value="NZ_JAVRHU010000002.1"/>
</dbReference>
<gene>
    <name evidence="2" type="ORF">RM520_08515</name>
</gene>
<dbReference type="Proteomes" id="UP001250662">
    <property type="component" value="Unassembled WGS sequence"/>
</dbReference>
<comment type="caution">
    <text evidence="2">The sequence shown here is derived from an EMBL/GenBank/DDBJ whole genome shotgun (WGS) entry which is preliminary data.</text>
</comment>
<keyword evidence="3" id="KW-1185">Reference proteome</keyword>
<sequence length="115" mass="13018">MKSLSNKELCIFYLKKYAKKDINGVAALFDDTIVLRDWKISVVGKDEALKETQKNFNNVDSITIEVLSMYESSNTIVAELKITIDKKEELYVVDVISFNSSSKIVSIRAYLGRGD</sequence>
<organism evidence="2 3">
    <name type="scientific">Croceitalea vernalis</name>
    <dbReference type="NCBI Taxonomy" id="3075599"/>
    <lineage>
        <taxon>Bacteria</taxon>
        <taxon>Pseudomonadati</taxon>
        <taxon>Bacteroidota</taxon>
        <taxon>Flavobacteriia</taxon>
        <taxon>Flavobacteriales</taxon>
        <taxon>Flavobacteriaceae</taxon>
        <taxon>Croceitalea</taxon>
    </lineage>
</organism>
<evidence type="ECO:0000313" key="3">
    <source>
        <dbReference type="Proteomes" id="UP001250662"/>
    </source>
</evidence>
<protein>
    <submittedName>
        <fullName evidence="2">Nuclear transport factor 2 family protein</fullName>
    </submittedName>
</protein>
<dbReference type="EMBL" id="JAVRHU010000002">
    <property type="protein sequence ID" value="MDT0621667.1"/>
    <property type="molecule type" value="Genomic_DNA"/>
</dbReference>
<dbReference type="SUPFAM" id="SSF54427">
    <property type="entry name" value="NTF2-like"/>
    <property type="match status" value="1"/>
</dbReference>
<reference evidence="2 3" key="1">
    <citation type="submission" date="2023-09" db="EMBL/GenBank/DDBJ databases">
        <authorList>
            <person name="Rey-Velasco X."/>
        </authorList>
    </citation>
    <scope>NUCLEOTIDE SEQUENCE [LARGE SCALE GENOMIC DNA]</scope>
    <source>
        <strain evidence="2 3">P007</strain>
    </source>
</reference>
<proteinExistence type="predicted"/>
<name>A0ABU3BHL6_9FLAO</name>
<evidence type="ECO:0000313" key="2">
    <source>
        <dbReference type="EMBL" id="MDT0621667.1"/>
    </source>
</evidence>
<dbReference type="InterPro" id="IPR037401">
    <property type="entry name" value="SnoaL-like"/>
</dbReference>
<dbReference type="Gene3D" id="3.10.450.50">
    <property type="match status" value="1"/>
</dbReference>
<feature type="domain" description="SnoaL-like" evidence="1">
    <location>
        <begin position="15"/>
        <end position="105"/>
    </location>
</feature>
<evidence type="ECO:0000259" key="1">
    <source>
        <dbReference type="Pfam" id="PF12680"/>
    </source>
</evidence>
<accession>A0ABU3BHL6</accession>
<dbReference type="InterPro" id="IPR032710">
    <property type="entry name" value="NTF2-like_dom_sf"/>
</dbReference>
<dbReference type="Pfam" id="PF12680">
    <property type="entry name" value="SnoaL_2"/>
    <property type="match status" value="1"/>
</dbReference>